<accession>A0ABT7AAP2</accession>
<keyword evidence="2" id="KW-1185">Reference proteome</keyword>
<name>A0ABT7AAP2_9ACTN</name>
<evidence type="ECO:0000313" key="2">
    <source>
        <dbReference type="Proteomes" id="UP001214441"/>
    </source>
</evidence>
<sequence>MSERASTEVERRAFLRLGGGTGAAAALAPALSARWPGYTALVGDGDPCGGTRVTAHD</sequence>
<proteinExistence type="predicted"/>
<comment type="caution">
    <text evidence="1">The sequence shown here is derived from an EMBL/GenBank/DDBJ whole genome shotgun (WGS) entry which is preliminary data.</text>
</comment>
<dbReference type="NCBIfam" id="TIGR01409">
    <property type="entry name" value="TAT_signal_seq"/>
    <property type="match status" value="1"/>
</dbReference>
<dbReference type="Proteomes" id="UP001214441">
    <property type="component" value="Unassembled WGS sequence"/>
</dbReference>
<protein>
    <submittedName>
        <fullName evidence="1">Twin-arginine translocation signal domain-containing protein</fullName>
    </submittedName>
</protein>
<dbReference type="RefSeq" id="WP_274046726.1">
    <property type="nucleotide sequence ID" value="NZ_JANCPR020000087.1"/>
</dbReference>
<reference evidence="1 2" key="1">
    <citation type="submission" date="2023-05" db="EMBL/GenBank/DDBJ databases">
        <title>Streptantibioticus silvisoli sp. nov., acidotolerant actinomycetes 1 from pine litter.</title>
        <authorList>
            <person name="Swiecimska M."/>
            <person name="Golinska P."/>
            <person name="Sangal V."/>
            <person name="Wachnowicz B."/>
            <person name="Goodfellow M."/>
        </authorList>
    </citation>
    <scope>NUCLEOTIDE SEQUENCE [LARGE SCALE GENOMIC DNA]</scope>
    <source>
        <strain evidence="1 2">DSM 42109</strain>
    </source>
</reference>
<dbReference type="InterPro" id="IPR006311">
    <property type="entry name" value="TAT_signal"/>
</dbReference>
<dbReference type="PROSITE" id="PS51318">
    <property type="entry name" value="TAT"/>
    <property type="match status" value="1"/>
</dbReference>
<gene>
    <name evidence="1" type="ORF">NMN56_041940</name>
</gene>
<dbReference type="EMBL" id="JANCPR020000087">
    <property type="protein sequence ID" value="MDJ1138413.1"/>
    <property type="molecule type" value="Genomic_DNA"/>
</dbReference>
<evidence type="ECO:0000313" key="1">
    <source>
        <dbReference type="EMBL" id="MDJ1138413.1"/>
    </source>
</evidence>
<organism evidence="1 2">
    <name type="scientific">Streptomyces iconiensis</name>
    <dbReference type="NCBI Taxonomy" id="1384038"/>
    <lineage>
        <taxon>Bacteria</taxon>
        <taxon>Bacillati</taxon>
        <taxon>Actinomycetota</taxon>
        <taxon>Actinomycetes</taxon>
        <taxon>Kitasatosporales</taxon>
        <taxon>Streptomycetaceae</taxon>
        <taxon>Streptomyces</taxon>
    </lineage>
</organism>
<dbReference type="InterPro" id="IPR019546">
    <property type="entry name" value="TAT_signal_bac_arc"/>
</dbReference>